<dbReference type="AlphaFoldDB" id="A0A803R0Z6"/>
<evidence type="ECO:0000259" key="1">
    <source>
        <dbReference type="Pfam" id="PF00646"/>
    </source>
</evidence>
<reference evidence="2" key="2">
    <citation type="submission" date="2021-03" db="UniProtKB">
        <authorList>
            <consortium name="EnsemblPlants"/>
        </authorList>
    </citation>
    <scope>IDENTIFICATION</scope>
</reference>
<dbReference type="Gramene" id="novel_model_3781_5bd9a17a">
    <property type="protein sequence ID" value="cds.novel_model_3781_5bd9a17a"/>
    <property type="gene ID" value="novel_gene_2017_5bd9a17a"/>
</dbReference>
<sequence>MERARRKSMWYTYLTTYSIREMKNLLCDELLVKIFQKLPLSSCSSVSLVSKCWLHLYRTFKSTLSLQLTFFCY</sequence>
<dbReference type="SUPFAM" id="SSF81383">
    <property type="entry name" value="F-box domain"/>
    <property type="match status" value="1"/>
</dbReference>
<dbReference type="Proteomes" id="UP000596661">
    <property type="component" value="Chromosome 3"/>
</dbReference>
<dbReference type="InterPro" id="IPR001810">
    <property type="entry name" value="F-box_dom"/>
</dbReference>
<evidence type="ECO:0000313" key="2">
    <source>
        <dbReference type="EnsemblPlants" id="cds.novel_model_3781_5bd9a17a"/>
    </source>
</evidence>
<feature type="domain" description="F-box" evidence="1">
    <location>
        <begin position="26"/>
        <end position="56"/>
    </location>
</feature>
<accession>A0A803R0Z6</accession>
<name>A0A803R0Z6_CANSA</name>
<dbReference type="EnsemblPlants" id="novel_model_3781_5bd9a17a">
    <property type="protein sequence ID" value="cds.novel_model_3781_5bd9a17a"/>
    <property type="gene ID" value="novel_gene_2017_5bd9a17a"/>
</dbReference>
<evidence type="ECO:0000313" key="3">
    <source>
        <dbReference type="Proteomes" id="UP000596661"/>
    </source>
</evidence>
<organism evidence="2 3">
    <name type="scientific">Cannabis sativa</name>
    <name type="common">Hemp</name>
    <name type="synonym">Marijuana</name>
    <dbReference type="NCBI Taxonomy" id="3483"/>
    <lineage>
        <taxon>Eukaryota</taxon>
        <taxon>Viridiplantae</taxon>
        <taxon>Streptophyta</taxon>
        <taxon>Embryophyta</taxon>
        <taxon>Tracheophyta</taxon>
        <taxon>Spermatophyta</taxon>
        <taxon>Magnoliopsida</taxon>
        <taxon>eudicotyledons</taxon>
        <taxon>Gunneridae</taxon>
        <taxon>Pentapetalae</taxon>
        <taxon>rosids</taxon>
        <taxon>fabids</taxon>
        <taxon>Rosales</taxon>
        <taxon>Cannabaceae</taxon>
        <taxon>Cannabis</taxon>
    </lineage>
</organism>
<protein>
    <recommendedName>
        <fullName evidence="1">F-box domain-containing protein</fullName>
    </recommendedName>
</protein>
<dbReference type="InterPro" id="IPR036047">
    <property type="entry name" value="F-box-like_dom_sf"/>
</dbReference>
<proteinExistence type="predicted"/>
<reference evidence="2" key="1">
    <citation type="submission" date="2018-11" db="EMBL/GenBank/DDBJ databases">
        <authorList>
            <person name="Grassa J C."/>
        </authorList>
    </citation>
    <scope>NUCLEOTIDE SEQUENCE [LARGE SCALE GENOMIC DNA]</scope>
</reference>
<dbReference type="Gene3D" id="1.20.1280.50">
    <property type="match status" value="1"/>
</dbReference>
<keyword evidence="3" id="KW-1185">Reference proteome</keyword>
<dbReference type="Pfam" id="PF00646">
    <property type="entry name" value="F-box"/>
    <property type="match status" value="1"/>
</dbReference>
<dbReference type="EMBL" id="UZAU01000331">
    <property type="status" value="NOT_ANNOTATED_CDS"/>
    <property type="molecule type" value="Genomic_DNA"/>
</dbReference>